<reference evidence="11 12" key="1">
    <citation type="journal article" date="2018" name="Mol. Biol. Evol.">
        <title>Broad Genomic Sampling Reveals a Smut Pathogenic Ancestry of the Fungal Clade Ustilaginomycotina.</title>
        <authorList>
            <person name="Kijpornyongpan T."/>
            <person name="Mondo S.J."/>
            <person name="Barry K."/>
            <person name="Sandor L."/>
            <person name="Lee J."/>
            <person name="Lipzen A."/>
            <person name="Pangilinan J."/>
            <person name="LaButti K."/>
            <person name="Hainaut M."/>
            <person name="Henrissat B."/>
            <person name="Grigoriev I.V."/>
            <person name="Spatafora J.W."/>
            <person name="Aime M.C."/>
        </authorList>
    </citation>
    <scope>NUCLEOTIDE SEQUENCE [LARGE SCALE GENOMIC DNA]</scope>
    <source>
        <strain evidence="11 12">MCA 4186</strain>
    </source>
</reference>
<dbReference type="RefSeq" id="XP_025598436.1">
    <property type="nucleotide sequence ID" value="XM_025742322.1"/>
</dbReference>
<dbReference type="SUPFAM" id="SSF48264">
    <property type="entry name" value="Cytochrome P450"/>
    <property type="match status" value="1"/>
</dbReference>
<evidence type="ECO:0000313" key="12">
    <source>
        <dbReference type="Proteomes" id="UP000245946"/>
    </source>
</evidence>
<dbReference type="STRING" id="58919.A0A316Z8P2"/>
<dbReference type="GO" id="GO:0016705">
    <property type="term" value="F:oxidoreductase activity, acting on paired donors, with incorporation or reduction of molecular oxygen"/>
    <property type="evidence" value="ECO:0007669"/>
    <property type="project" value="InterPro"/>
</dbReference>
<dbReference type="Pfam" id="PF00067">
    <property type="entry name" value="p450"/>
    <property type="match status" value="1"/>
</dbReference>
<evidence type="ECO:0000313" key="11">
    <source>
        <dbReference type="EMBL" id="PWN98157.1"/>
    </source>
</evidence>
<evidence type="ECO:0000256" key="1">
    <source>
        <dbReference type="ARBA" id="ARBA00001971"/>
    </source>
</evidence>
<dbReference type="PANTHER" id="PTHR24305:SF187">
    <property type="entry name" value="P450, PUTATIVE (EUROFUNG)-RELATED"/>
    <property type="match status" value="1"/>
</dbReference>
<dbReference type="EMBL" id="KZ819292">
    <property type="protein sequence ID" value="PWN98157.1"/>
    <property type="molecule type" value="Genomic_DNA"/>
</dbReference>
<comment type="cofactor">
    <cofactor evidence="1 7">
        <name>heme</name>
        <dbReference type="ChEBI" id="CHEBI:30413"/>
    </cofactor>
</comment>
<protein>
    <submittedName>
        <fullName evidence="11">Cytochrome P450</fullName>
    </submittedName>
</protein>
<sequence length="602" mass="65684">MGATHAFLARSELELPSTPVLVLLAGLATHFLCSRFEPWPHQLALPAVCATAALFYSQLVLRDGSIVAATLHTSSILALYASVLLASIAVYRLYFHRLRRFPGTPSMALSKWTLLSTDVQGFRYRLVDELHAQHGCIVRTGPRELSINDAGAIPSIYAAKSPCTKGPWYRGIAGDRPVDEQSTYDTRDKHTHAHRRKLWNAALSSKARTGHVETISQLVYKTIAQLQARASSAPDVDVGEWCDMLSFDCMCEIGFSRRLDLIERGKRSRELVHLQEAVAAAQVIGNVPYLSKALEWLPGNKIGLFKGWVAGVVAERADEVGITGAAPSVAGDKSADPEALHSKPLSPPSTPATEKQCSDVMGTLLRADNDFSLHRRRQIVAEGMLLAVGGSDTTSAALTMALYLLTQHPQVADDVRSEVASALAAARPADALAEAAVLKDSCPLLNAVINETLRLYPPGLSGLQRETPKEGLALTVEGSPVWIPGNVVVTVPPYSVHRDPRHFSPAPHAFRPERWLRPEQEEHMNASGAFMPFGYGPTSCAGREVAYVEMRLFLARLLQAFELRFADTFDAAAFEHGLRDLFTLHIKVPLQLHLSARPAQTV</sequence>
<dbReference type="GO" id="GO:0005506">
    <property type="term" value="F:iron ion binding"/>
    <property type="evidence" value="ECO:0007669"/>
    <property type="project" value="InterPro"/>
</dbReference>
<dbReference type="GO" id="GO:0020037">
    <property type="term" value="F:heme binding"/>
    <property type="evidence" value="ECO:0007669"/>
    <property type="project" value="InterPro"/>
</dbReference>
<dbReference type="InterPro" id="IPR017972">
    <property type="entry name" value="Cyt_P450_CS"/>
</dbReference>
<dbReference type="GeneID" id="37269866"/>
<evidence type="ECO:0000256" key="5">
    <source>
        <dbReference type="ARBA" id="ARBA00023004"/>
    </source>
</evidence>
<accession>A0A316Z8P2</accession>
<dbReference type="AlphaFoldDB" id="A0A316Z8P2"/>
<keyword evidence="10" id="KW-0472">Membrane</keyword>
<dbReference type="PANTHER" id="PTHR24305">
    <property type="entry name" value="CYTOCHROME P450"/>
    <property type="match status" value="1"/>
</dbReference>
<feature type="transmembrane region" description="Helical" evidence="10">
    <location>
        <begin position="73"/>
        <end position="94"/>
    </location>
</feature>
<keyword evidence="7 8" id="KW-0349">Heme</keyword>
<dbReference type="PRINTS" id="PR00385">
    <property type="entry name" value="P450"/>
</dbReference>
<dbReference type="PRINTS" id="PR00463">
    <property type="entry name" value="EP450I"/>
</dbReference>
<evidence type="ECO:0000256" key="4">
    <source>
        <dbReference type="ARBA" id="ARBA00023002"/>
    </source>
</evidence>
<gene>
    <name evidence="11" type="ORF">FA09DRAFT_329786</name>
</gene>
<feature type="transmembrane region" description="Helical" evidence="10">
    <location>
        <begin position="20"/>
        <end position="36"/>
    </location>
</feature>
<evidence type="ECO:0000256" key="2">
    <source>
        <dbReference type="ARBA" id="ARBA00010617"/>
    </source>
</evidence>
<dbReference type="PROSITE" id="PS00086">
    <property type="entry name" value="CYTOCHROME_P450"/>
    <property type="match status" value="1"/>
</dbReference>
<keyword evidence="10" id="KW-1133">Transmembrane helix</keyword>
<proteinExistence type="inferred from homology"/>
<evidence type="ECO:0000256" key="9">
    <source>
        <dbReference type="SAM" id="MobiDB-lite"/>
    </source>
</evidence>
<feature type="region of interest" description="Disordered" evidence="9">
    <location>
        <begin position="326"/>
        <end position="355"/>
    </location>
</feature>
<evidence type="ECO:0000256" key="8">
    <source>
        <dbReference type="RuleBase" id="RU000461"/>
    </source>
</evidence>
<keyword evidence="12" id="KW-1185">Reference proteome</keyword>
<evidence type="ECO:0000256" key="10">
    <source>
        <dbReference type="SAM" id="Phobius"/>
    </source>
</evidence>
<dbReference type="InterPro" id="IPR036396">
    <property type="entry name" value="Cyt_P450_sf"/>
</dbReference>
<organism evidence="11 12">
    <name type="scientific">Tilletiopsis washingtonensis</name>
    <dbReference type="NCBI Taxonomy" id="58919"/>
    <lineage>
        <taxon>Eukaryota</taxon>
        <taxon>Fungi</taxon>
        <taxon>Dikarya</taxon>
        <taxon>Basidiomycota</taxon>
        <taxon>Ustilaginomycotina</taxon>
        <taxon>Exobasidiomycetes</taxon>
        <taxon>Entylomatales</taxon>
        <taxon>Entylomatales incertae sedis</taxon>
        <taxon>Tilletiopsis</taxon>
    </lineage>
</organism>
<dbReference type="Proteomes" id="UP000245946">
    <property type="component" value="Unassembled WGS sequence"/>
</dbReference>
<evidence type="ECO:0000256" key="6">
    <source>
        <dbReference type="ARBA" id="ARBA00023033"/>
    </source>
</evidence>
<dbReference type="OrthoDB" id="6692864at2759"/>
<feature type="binding site" description="axial binding residue" evidence="7">
    <location>
        <position position="540"/>
    </location>
    <ligand>
        <name>heme</name>
        <dbReference type="ChEBI" id="CHEBI:30413"/>
    </ligand>
    <ligandPart>
        <name>Fe</name>
        <dbReference type="ChEBI" id="CHEBI:18248"/>
    </ligandPart>
</feature>
<keyword evidence="6 8" id="KW-0503">Monooxygenase</keyword>
<dbReference type="InterPro" id="IPR002401">
    <property type="entry name" value="Cyt_P450_E_grp-I"/>
</dbReference>
<keyword evidence="10" id="KW-0812">Transmembrane</keyword>
<keyword evidence="4 8" id="KW-0560">Oxidoreductase</keyword>
<name>A0A316Z8P2_9BASI</name>
<keyword evidence="3 7" id="KW-0479">Metal-binding</keyword>
<dbReference type="InterPro" id="IPR050121">
    <property type="entry name" value="Cytochrome_P450_monoxygenase"/>
</dbReference>
<evidence type="ECO:0000256" key="3">
    <source>
        <dbReference type="ARBA" id="ARBA00022723"/>
    </source>
</evidence>
<dbReference type="InterPro" id="IPR001128">
    <property type="entry name" value="Cyt_P450"/>
</dbReference>
<dbReference type="Gene3D" id="1.10.630.10">
    <property type="entry name" value="Cytochrome P450"/>
    <property type="match status" value="1"/>
</dbReference>
<feature type="transmembrane region" description="Helical" evidence="10">
    <location>
        <begin position="43"/>
        <end position="61"/>
    </location>
</feature>
<dbReference type="GO" id="GO:0004497">
    <property type="term" value="F:monooxygenase activity"/>
    <property type="evidence" value="ECO:0007669"/>
    <property type="project" value="UniProtKB-KW"/>
</dbReference>
<comment type="similarity">
    <text evidence="2 8">Belongs to the cytochrome P450 family.</text>
</comment>
<keyword evidence="5 7" id="KW-0408">Iron</keyword>
<evidence type="ECO:0000256" key="7">
    <source>
        <dbReference type="PIRSR" id="PIRSR602401-1"/>
    </source>
</evidence>